<dbReference type="Gene3D" id="3.40.50.1820">
    <property type="entry name" value="alpha/beta hydrolase"/>
    <property type="match status" value="1"/>
</dbReference>
<feature type="domain" description="Dienelactone hydrolase" evidence="1">
    <location>
        <begin position="67"/>
        <end position="270"/>
    </location>
</feature>
<keyword evidence="3" id="KW-1185">Reference proteome</keyword>
<dbReference type="PANTHER" id="PTHR46623">
    <property type="entry name" value="CARBOXYMETHYLENEBUTENOLIDASE-RELATED"/>
    <property type="match status" value="1"/>
</dbReference>
<name>A0A6A7Y0W0_9HYPH</name>
<dbReference type="InterPro" id="IPR006311">
    <property type="entry name" value="TAT_signal"/>
</dbReference>
<evidence type="ECO:0000313" key="2">
    <source>
        <dbReference type="EMBL" id="MQT11569.1"/>
    </source>
</evidence>
<evidence type="ECO:0000259" key="1">
    <source>
        <dbReference type="Pfam" id="PF01738"/>
    </source>
</evidence>
<dbReference type="SUPFAM" id="SSF53474">
    <property type="entry name" value="alpha/beta-Hydrolases"/>
    <property type="match status" value="1"/>
</dbReference>
<dbReference type="Pfam" id="PF01738">
    <property type="entry name" value="DLH"/>
    <property type="match status" value="1"/>
</dbReference>
<evidence type="ECO:0000313" key="3">
    <source>
        <dbReference type="Proteomes" id="UP000332515"/>
    </source>
</evidence>
<sequence>MCNLDGCGDHAKMPPLVVPETDRRAFLAGLATLPLAAVLSDRALAQAAAAKVETVTMTTMGNRKVTGAIAKPKQWPAPSVVLVHEWWGLNDQIKAVAAELADMGYVAICVDLFGKTTTDPAVAKEMISALDTEAAKDIMASWIYWARDLEESTDKVATLGWCFGGGWSLRASVIAPVNATIIYYGNVDLPASELQSLVGPVLGHFAEKDQSINKAMVDKFEAAMKEANKADDLTVYWYDADHAFANPTGARYDAADAKLAWSRTTDFLSTNLL</sequence>
<dbReference type="AlphaFoldDB" id="A0A6A7Y0W0"/>
<dbReference type="RefSeq" id="WP_153478394.1">
    <property type="nucleotide sequence ID" value="NZ_VWNA01000001.1"/>
</dbReference>
<proteinExistence type="predicted"/>
<dbReference type="InterPro" id="IPR029058">
    <property type="entry name" value="AB_hydrolase_fold"/>
</dbReference>
<dbReference type="InterPro" id="IPR051049">
    <property type="entry name" value="Dienelactone_hydrolase-like"/>
</dbReference>
<dbReference type="PROSITE" id="PS51318">
    <property type="entry name" value="TAT"/>
    <property type="match status" value="1"/>
</dbReference>
<dbReference type="EMBL" id="VWNA01000001">
    <property type="protein sequence ID" value="MQT11569.1"/>
    <property type="molecule type" value="Genomic_DNA"/>
</dbReference>
<accession>A0A6A7Y0W0</accession>
<gene>
    <name evidence="2" type="ORF">F0357_02545</name>
</gene>
<dbReference type="Proteomes" id="UP000332515">
    <property type="component" value="Unassembled WGS sequence"/>
</dbReference>
<keyword evidence="2" id="KW-0378">Hydrolase</keyword>
<dbReference type="InterPro" id="IPR002925">
    <property type="entry name" value="Dienelactn_hydro"/>
</dbReference>
<reference evidence="2 3" key="1">
    <citation type="submission" date="2019-09" db="EMBL/GenBank/DDBJ databases">
        <title>Segnochrobactrum spirostomi gen. nov., sp. nov., isolated from the ciliate Spirostomum cf. yagiui and description of a novel family, Segnochrobactraceae fam. nov. within the order Rhizobiales of the class Alphaproteobacteria.</title>
        <authorList>
            <person name="Akter S."/>
            <person name="Shazib S.U.A."/>
            <person name="Shin M.K."/>
        </authorList>
    </citation>
    <scope>NUCLEOTIDE SEQUENCE [LARGE SCALE GENOMIC DNA]</scope>
    <source>
        <strain evidence="2 3">Sp-1</strain>
    </source>
</reference>
<dbReference type="PANTHER" id="PTHR46623:SF6">
    <property type="entry name" value="ALPHA_BETA-HYDROLASES SUPERFAMILY PROTEIN"/>
    <property type="match status" value="1"/>
</dbReference>
<comment type="caution">
    <text evidence="2">The sequence shown here is derived from an EMBL/GenBank/DDBJ whole genome shotgun (WGS) entry which is preliminary data.</text>
</comment>
<protein>
    <submittedName>
        <fullName evidence="2">Dienelactone hydrolase family protein</fullName>
    </submittedName>
</protein>
<organism evidence="2 3">
    <name type="scientific">Segnochrobactrum spirostomi</name>
    <dbReference type="NCBI Taxonomy" id="2608987"/>
    <lineage>
        <taxon>Bacteria</taxon>
        <taxon>Pseudomonadati</taxon>
        <taxon>Pseudomonadota</taxon>
        <taxon>Alphaproteobacteria</taxon>
        <taxon>Hyphomicrobiales</taxon>
        <taxon>Segnochrobactraceae</taxon>
        <taxon>Segnochrobactrum</taxon>
    </lineage>
</organism>
<dbReference type="GO" id="GO:0016787">
    <property type="term" value="F:hydrolase activity"/>
    <property type="evidence" value="ECO:0007669"/>
    <property type="project" value="UniProtKB-KW"/>
</dbReference>